<proteinExistence type="predicted"/>
<accession>A0A839SX33</accession>
<keyword evidence="3" id="KW-0804">Transcription</keyword>
<dbReference type="PROSITE" id="PS01124">
    <property type="entry name" value="HTH_ARAC_FAMILY_2"/>
    <property type="match status" value="1"/>
</dbReference>
<evidence type="ECO:0000313" key="6">
    <source>
        <dbReference type="Proteomes" id="UP000581135"/>
    </source>
</evidence>
<dbReference type="Pfam" id="PF12852">
    <property type="entry name" value="Cupin_6"/>
    <property type="match status" value="1"/>
</dbReference>
<dbReference type="InterPro" id="IPR020449">
    <property type="entry name" value="Tscrpt_reg_AraC-type_HTH"/>
</dbReference>
<evidence type="ECO:0000256" key="1">
    <source>
        <dbReference type="ARBA" id="ARBA00023015"/>
    </source>
</evidence>
<reference evidence="5 6" key="1">
    <citation type="submission" date="2020-08" db="EMBL/GenBank/DDBJ databases">
        <title>Genomic Encyclopedia of Type Strains, Phase III (KMG-III): the genomes of soil and plant-associated and newly described type strains.</title>
        <authorList>
            <person name="Whitman W."/>
        </authorList>
    </citation>
    <scope>NUCLEOTIDE SEQUENCE [LARGE SCALE GENOMIC DNA]</scope>
    <source>
        <strain evidence="5 6">CECT 8803</strain>
    </source>
</reference>
<dbReference type="SMART" id="SM00342">
    <property type="entry name" value="HTH_ARAC"/>
    <property type="match status" value="1"/>
</dbReference>
<feature type="domain" description="HTH araC/xylS-type" evidence="4">
    <location>
        <begin position="208"/>
        <end position="306"/>
    </location>
</feature>
<comment type="caution">
    <text evidence="5">The sequence shown here is derived from an EMBL/GenBank/DDBJ whole genome shotgun (WGS) entry which is preliminary data.</text>
</comment>
<keyword evidence="6" id="KW-1185">Reference proteome</keyword>
<dbReference type="Pfam" id="PF12833">
    <property type="entry name" value="HTH_18"/>
    <property type="match status" value="1"/>
</dbReference>
<dbReference type="AlphaFoldDB" id="A0A839SX33"/>
<evidence type="ECO:0000256" key="2">
    <source>
        <dbReference type="ARBA" id="ARBA00023125"/>
    </source>
</evidence>
<dbReference type="PANTHER" id="PTHR11019:SF159">
    <property type="entry name" value="TRANSCRIPTIONAL REGULATOR-RELATED"/>
    <property type="match status" value="1"/>
</dbReference>
<evidence type="ECO:0000313" key="5">
    <source>
        <dbReference type="EMBL" id="MBB3066214.1"/>
    </source>
</evidence>
<dbReference type="InterPro" id="IPR018060">
    <property type="entry name" value="HTH_AraC"/>
</dbReference>
<dbReference type="PANTHER" id="PTHR11019">
    <property type="entry name" value="HTH-TYPE TRANSCRIPTIONAL REGULATOR NIMR"/>
    <property type="match status" value="1"/>
</dbReference>
<dbReference type="Gene3D" id="1.10.10.60">
    <property type="entry name" value="Homeodomain-like"/>
    <property type="match status" value="2"/>
</dbReference>
<dbReference type="RefSeq" id="WP_183417032.1">
    <property type="nucleotide sequence ID" value="NZ_JACHXA010000007.1"/>
</dbReference>
<protein>
    <submittedName>
        <fullName evidence="5">AraC-like DNA-binding protein</fullName>
    </submittedName>
</protein>
<dbReference type="GO" id="GO:0043565">
    <property type="term" value="F:sequence-specific DNA binding"/>
    <property type="evidence" value="ECO:0007669"/>
    <property type="project" value="InterPro"/>
</dbReference>
<organism evidence="5 6">
    <name type="scientific">Limibacillus halophilus</name>
    <dbReference type="NCBI Taxonomy" id="1579333"/>
    <lineage>
        <taxon>Bacteria</taxon>
        <taxon>Pseudomonadati</taxon>
        <taxon>Pseudomonadota</taxon>
        <taxon>Alphaproteobacteria</taxon>
        <taxon>Rhodospirillales</taxon>
        <taxon>Rhodovibrionaceae</taxon>
        <taxon>Limibacillus</taxon>
    </lineage>
</organism>
<gene>
    <name evidence="5" type="ORF">FHR98_002519</name>
</gene>
<dbReference type="EMBL" id="JACHXA010000007">
    <property type="protein sequence ID" value="MBB3066214.1"/>
    <property type="molecule type" value="Genomic_DNA"/>
</dbReference>
<dbReference type="InterPro" id="IPR032783">
    <property type="entry name" value="AraC_lig"/>
</dbReference>
<dbReference type="PRINTS" id="PR00032">
    <property type="entry name" value="HTHARAC"/>
</dbReference>
<sequence>MDVLNDVLDTLNLKGALYFRTDFSGPWGVTVPDLQQAARFHLVVQGRCHVSFASGASVDLGPGDIVLIPRGRSHVLADTVSRQAPPLETVLELSGYDGQGVLVVGERDPQASTQMVCGHFSFRKGADHPLLRALPEYLVTTTGMRAREPWLDEMLRLVVHRMFSEEIGSLAAVTRLSEIVFIELLRVGISQSPDLKAILEAFRDRQIGQALQLIHNQPAESWTVERIAAAVGMSRSRFAEKFSELIGTGPMAYLSEWRLQKALALLDGSRSSIQQVALQAGYQSPAAFTRAFAGKFGLPPTEYRRSLD</sequence>
<dbReference type="Proteomes" id="UP000581135">
    <property type="component" value="Unassembled WGS sequence"/>
</dbReference>
<evidence type="ECO:0000256" key="3">
    <source>
        <dbReference type="ARBA" id="ARBA00023163"/>
    </source>
</evidence>
<dbReference type="InterPro" id="IPR009057">
    <property type="entry name" value="Homeodomain-like_sf"/>
</dbReference>
<dbReference type="GO" id="GO:0003700">
    <property type="term" value="F:DNA-binding transcription factor activity"/>
    <property type="evidence" value="ECO:0007669"/>
    <property type="project" value="InterPro"/>
</dbReference>
<keyword evidence="1" id="KW-0805">Transcription regulation</keyword>
<evidence type="ECO:0000259" key="4">
    <source>
        <dbReference type="PROSITE" id="PS01124"/>
    </source>
</evidence>
<keyword evidence="2 5" id="KW-0238">DNA-binding</keyword>
<dbReference type="SUPFAM" id="SSF46689">
    <property type="entry name" value="Homeodomain-like"/>
    <property type="match status" value="2"/>
</dbReference>
<name>A0A839SX33_9PROT</name>